<dbReference type="SMART" id="SM00238">
    <property type="entry name" value="BIR"/>
    <property type="match status" value="2"/>
</dbReference>
<dbReference type="AlphaFoldDB" id="A0A6J8C3L3"/>
<dbReference type="OrthoDB" id="2196114at2759"/>
<dbReference type="InterPro" id="IPR050784">
    <property type="entry name" value="IAP"/>
</dbReference>
<accession>A0A6J8C3L3</accession>
<dbReference type="Proteomes" id="UP000507470">
    <property type="component" value="Unassembled WGS sequence"/>
</dbReference>
<dbReference type="PANTHER" id="PTHR10044:SF139">
    <property type="entry name" value="DEATH-ASSOCIATED INHIBITOR OF APOPTOSIS 2"/>
    <property type="match status" value="1"/>
</dbReference>
<reference evidence="1 2" key="1">
    <citation type="submission" date="2020-06" db="EMBL/GenBank/DDBJ databases">
        <authorList>
            <person name="Li R."/>
            <person name="Bekaert M."/>
        </authorList>
    </citation>
    <scope>NUCLEOTIDE SEQUENCE [LARGE SCALE GENOMIC DNA]</scope>
    <source>
        <strain evidence="2">wild</strain>
    </source>
</reference>
<dbReference type="GO" id="GO:0005737">
    <property type="term" value="C:cytoplasm"/>
    <property type="evidence" value="ECO:0007669"/>
    <property type="project" value="TreeGrafter"/>
</dbReference>
<evidence type="ECO:0000313" key="1">
    <source>
        <dbReference type="EMBL" id="CAC5390813.1"/>
    </source>
</evidence>
<organism evidence="1 2">
    <name type="scientific">Mytilus coruscus</name>
    <name type="common">Sea mussel</name>
    <dbReference type="NCBI Taxonomy" id="42192"/>
    <lineage>
        <taxon>Eukaryota</taxon>
        <taxon>Metazoa</taxon>
        <taxon>Spiralia</taxon>
        <taxon>Lophotrochozoa</taxon>
        <taxon>Mollusca</taxon>
        <taxon>Bivalvia</taxon>
        <taxon>Autobranchia</taxon>
        <taxon>Pteriomorphia</taxon>
        <taxon>Mytilida</taxon>
        <taxon>Mytiloidea</taxon>
        <taxon>Mytilidae</taxon>
        <taxon>Mytilinae</taxon>
        <taxon>Mytilus</taxon>
    </lineage>
</organism>
<dbReference type="GO" id="GO:0005634">
    <property type="term" value="C:nucleus"/>
    <property type="evidence" value="ECO:0007669"/>
    <property type="project" value="TreeGrafter"/>
</dbReference>
<evidence type="ECO:0000313" key="2">
    <source>
        <dbReference type="Proteomes" id="UP000507470"/>
    </source>
</evidence>
<keyword evidence="2" id="KW-1185">Reference proteome</keyword>
<dbReference type="PROSITE" id="PS50143">
    <property type="entry name" value="BIR_REPEAT_2"/>
    <property type="match status" value="2"/>
</dbReference>
<protein>
    <submittedName>
        <fullName evidence="1">BIRC2_3</fullName>
    </submittedName>
</protein>
<sequence>MHSPQFQTYDSRLGTLTQFPIQSQKVRELIAEAGCFSVNYLDYIQCSDCGACLRAWNIAGTDHSFYFEHCALREKKLEISDRIRSKEFRDRTIGASFDNIFTRMLTYTLLSSRNEYNVQHLMQFAQAGFYYLGTKEDTFCYSCYLGLTTINEHRNPWEVHNRFSPNCKHMKTLNEDVLKQFEEGKQISNT</sequence>
<name>A0A6J8C3L3_MYTCO</name>
<proteinExistence type="predicted"/>
<dbReference type="InterPro" id="IPR001370">
    <property type="entry name" value="BIR_rpt"/>
</dbReference>
<gene>
    <name evidence="1" type="ORF">MCOR_25889</name>
</gene>
<dbReference type="Gene3D" id="1.10.1170.10">
    <property type="entry name" value="Inhibitor Of Apoptosis Protein (2mihbC-IAP-1), Chain A"/>
    <property type="match status" value="2"/>
</dbReference>
<dbReference type="Pfam" id="PF00653">
    <property type="entry name" value="BIR"/>
    <property type="match status" value="1"/>
</dbReference>
<dbReference type="PANTHER" id="PTHR10044">
    <property type="entry name" value="INHIBITOR OF APOPTOSIS"/>
    <property type="match status" value="1"/>
</dbReference>
<dbReference type="EMBL" id="CACVKT020004638">
    <property type="protein sequence ID" value="CAC5390813.1"/>
    <property type="molecule type" value="Genomic_DNA"/>
</dbReference>
<dbReference type="SUPFAM" id="SSF57924">
    <property type="entry name" value="Inhibitor of apoptosis (IAP) repeat"/>
    <property type="match status" value="2"/>
</dbReference>